<gene>
    <name evidence="8" type="ORF">Tsubulata_034593</name>
</gene>
<protein>
    <recommendedName>
        <fullName evidence="6">Glycosyltransferase</fullName>
        <ecNumber evidence="6">2.4.1.-</ecNumber>
    </recommendedName>
</protein>
<comment type="catalytic activity">
    <reaction evidence="4">
        <text>an anthocyanidin + UDP-alpha-D-glucose + H(+) = an anthocyanidin 3-O-beta-D-glucoside + UDP</text>
        <dbReference type="Rhea" id="RHEA:20093"/>
        <dbReference type="ChEBI" id="CHEBI:15378"/>
        <dbReference type="ChEBI" id="CHEBI:16307"/>
        <dbReference type="ChEBI" id="CHEBI:58223"/>
        <dbReference type="ChEBI" id="CHEBI:58885"/>
        <dbReference type="ChEBI" id="CHEBI:143576"/>
        <dbReference type="EC" id="2.4.1.115"/>
    </reaction>
</comment>
<dbReference type="AlphaFoldDB" id="A0A9Q0G5Y7"/>
<evidence type="ECO:0000256" key="1">
    <source>
        <dbReference type="ARBA" id="ARBA00004935"/>
    </source>
</evidence>
<reference evidence="8" key="2">
    <citation type="journal article" date="2023" name="Plants (Basel)">
        <title>Annotation of the Turnera subulata (Passifloraceae) Draft Genome Reveals the S-Locus Evolved after the Divergence of Turneroideae from Passifloroideae in a Stepwise Manner.</title>
        <authorList>
            <person name="Henning P.M."/>
            <person name="Roalson E.H."/>
            <person name="Mir W."/>
            <person name="McCubbin A.G."/>
            <person name="Shore J.S."/>
        </authorList>
    </citation>
    <scope>NUCLEOTIDE SEQUENCE</scope>
    <source>
        <strain evidence="8">F60SS</strain>
    </source>
</reference>
<name>A0A9Q0G5Y7_9ROSI</name>
<dbReference type="InterPro" id="IPR002213">
    <property type="entry name" value="UDP_glucos_trans"/>
</dbReference>
<comment type="caution">
    <text evidence="8">The sequence shown here is derived from an EMBL/GenBank/DDBJ whole genome shotgun (WGS) entry which is preliminary data.</text>
</comment>
<evidence type="ECO:0000256" key="3">
    <source>
        <dbReference type="ARBA" id="ARBA00022679"/>
    </source>
</evidence>
<dbReference type="SUPFAM" id="SSF53756">
    <property type="entry name" value="UDP-Glycosyltransferase/glycogen phosphorylase"/>
    <property type="match status" value="1"/>
</dbReference>
<evidence type="ECO:0000256" key="6">
    <source>
        <dbReference type="RuleBase" id="RU362057"/>
    </source>
</evidence>
<keyword evidence="5" id="KW-0328">Glycosyltransferase</keyword>
<dbReference type="GO" id="GO:0047213">
    <property type="term" value="F:anthocyanidin 3-O-glucosyltransferase activity"/>
    <property type="evidence" value="ECO:0007669"/>
    <property type="project" value="UniProtKB-EC"/>
</dbReference>
<dbReference type="CDD" id="cd03784">
    <property type="entry name" value="GT1_Gtf-like"/>
    <property type="match status" value="1"/>
</dbReference>
<comment type="pathway">
    <text evidence="1">Pigment biosynthesis; anthocyanin biosynthesis.</text>
</comment>
<evidence type="ECO:0000256" key="4">
    <source>
        <dbReference type="ARBA" id="ARBA00047606"/>
    </source>
</evidence>
<reference evidence="8" key="1">
    <citation type="submission" date="2022-02" db="EMBL/GenBank/DDBJ databases">
        <authorList>
            <person name="Henning P.M."/>
            <person name="McCubbin A.G."/>
            <person name="Shore J.S."/>
        </authorList>
    </citation>
    <scope>NUCLEOTIDE SEQUENCE</scope>
    <source>
        <strain evidence="8">F60SS</strain>
        <tissue evidence="8">Leaves</tissue>
    </source>
</reference>
<keyword evidence="9" id="KW-1185">Reference proteome</keyword>
<dbReference type="PROSITE" id="PS00375">
    <property type="entry name" value="UDPGT"/>
    <property type="match status" value="1"/>
</dbReference>
<dbReference type="Pfam" id="PF00201">
    <property type="entry name" value="UDPGT"/>
    <property type="match status" value="1"/>
</dbReference>
<organism evidence="8 9">
    <name type="scientific">Turnera subulata</name>
    <dbReference type="NCBI Taxonomy" id="218843"/>
    <lineage>
        <taxon>Eukaryota</taxon>
        <taxon>Viridiplantae</taxon>
        <taxon>Streptophyta</taxon>
        <taxon>Embryophyta</taxon>
        <taxon>Tracheophyta</taxon>
        <taxon>Spermatophyta</taxon>
        <taxon>Magnoliopsida</taxon>
        <taxon>eudicotyledons</taxon>
        <taxon>Gunneridae</taxon>
        <taxon>Pentapetalae</taxon>
        <taxon>rosids</taxon>
        <taxon>fabids</taxon>
        <taxon>Malpighiales</taxon>
        <taxon>Passifloraceae</taxon>
        <taxon>Turnera</taxon>
    </lineage>
</organism>
<evidence type="ECO:0000256" key="2">
    <source>
        <dbReference type="ARBA" id="ARBA00009995"/>
    </source>
</evidence>
<dbReference type="Proteomes" id="UP001141552">
    <property type="component" value="Unassembled WGS sequence"/>
</dbReference>
<dbReference type="PANTHER" id="PTHR48044:SF29">
    <property type="entry name" value="GLYCOSYLTRANSFERASE"/>
    <property type="match status" value="1"/>
</dbReference>
<dbReference type="InterPro" id="IPR035595">
    <property type="entry name" value="UDP_glycos_trans_CS"/>
</dbReference>
<comment type="similarity">
    <text evidence="2 5">Belongs to the UDP-glycosyltransferase family.</text>
</comment>
<sequence>MDAGKSGNIRVLMFPWLAHGHISPFLELAKKLSKRNFQIYLCSTPVNLHPLKEKLARLNFPLIQLVDLHLPPLPDLPPHYQTTKGLPHHLLGTLENALDMASPTFANIFTRINPDLLICDIFQPWATSLAVSLNIPTVHFVTFGAISNPVELKGFKKTGVALPNISGGSDDQNGSESLSLRDRIVQCLKQSSDIMLIKSFREIEAKYIDNLSILTKKKIVPVGPLVQEPGEEDERAEITEWLNKKDPSSVVYVSFGTEYYLSKEEREELAHGLLLSQVSFIWVLRFPHGEKINVKDALPEGFAEMVGEGGLIVEDWAPQKKILEHACIGGFVSHCGWGSVIESMRFGVPIIGMPMLYDQPLNAKLVGEVGVGLEIKRGKNNRKIEREEVARVIKQVLVEKGGENVRRRARELSECILGKKDREVDQVADELVKLCGINHSQVW</sequence>
<keyword evidence="3 5" id="KW-0808">Transferase</keyword>
<dbReference type="EMBL" id="JAKUCV010002146">
    <property type="protein sequence ID" value="KAJ4843761.1"/>
    <property type="molecule type" value="Genomic_DNA"/>
</dbReference>
<dbReference type="FunFam" id="3.40.50.2000:FF:000060">
    <property type="entry name" value="Glycosyltransferase"/>
    <property type="match status" value="1"/>
</dbReference>
<dbReference type="OrthoDB" id="5835829at2759"/>
<evidence type="ECO:0000313" key="9">
    <source>
        <dbReference type="Proteomes" id="UP001141552"/>
    </source>
</evidence>
<evidence type="ECO:0000313" key="8">
    <source>
        <dbReference type="EMBL" id="KAJ4843761.1"/>
    </source>
</evidence>
<evidence type="ECO:0000259" key="7">
    <source>
        <dbReference type="Pfam" id="PF26168"/>
    </source>
</evidence>
<evidence type="ECO:0000256" key="5">
    <source>
        <dbReference type="RuleBase" id="RU003718"/>
    </source>
</evidence>
<dbReference type="EC" id="2.4.1.-" evidence="6"/>
<dbReference type="PANTHER" id="PTHR48044">
    <property type="entry name" value="GLYCOSYLTRANSFERASE"/>
    <property type="match status" value="1"/>
</dbReference>
<feature type="domain" description="Glycosyltransferase N-terminal" evidence="7">
    <location>
        <begin position="9"/>
        <end position="226"/>
    </location>
</feature>
<accession>A0A9Q0G5Y7</accession>
<dbReference type="GO" id="GO:1901137">
    <property type="term" value="P:carbohydrate derivative biosynthetic process"/>
    <property type="evidence" value="ECO:0007669"/>
    <property type="project" value="UniProtKB-ARBA"/>
</dbReference>
<dbReference type="Pfam" id="PF26168">
    <property type="entry name" value="Glyco_transf_N"/>
    <property type="match status" value="1"/>
</dbReference>
<dbReference type="InterPro" id="IPR058980">
    <property type="entry name" value="Glyco_transf_N"/>
</dbReference>
<dbReference type="Gene3D" id="3.40.50.2000">
    <property type="entry name" value="Glycogen Phosphorylase B"/>
    <property type="match status" value="2"/>
</dbReference>
<proteinExistence type="inferred from homology"/>